<dbReference type="SUPFAM" id="SSF55961">
    <property type="entry name" value="Bet v1-like"/>
    <property type="match status" value="1"/>
</dbReference>
<organism evidence="1 2">
    <name type="scientific">Gordonibacter pamelaeae</name>
    <dbReference type="NCBI Taxonomy" id="471189"/>
    <lineage>
        <taxon>Bacteria</taxon>
        <taxon>Bacillati</taxon>
        <taxon>Actinomycetota</taxon>
        <taxon>Coriobacteriia</taxon>
        <taxon>Eggerthellales</taxon>
        <taxon>Eggerthellaceae</taxon>
        <taxon>Gordonibacter</taxon>
    </lineage>
</organism>
<accession>A0A369M493</accession>
<evidence type="ECO:0000313" key="1">
    <source>
        <dbReference type="EMBL" id="RDB66254.1"/>
    </source>
</evidence>
<dbReference type="OrthoDB" id="9952725at2"/>
<sequence>MLESTHTYQVIIPYSIEEVWQALKHAADLDVAGGQEIVERVSDAEWTTALDERHSTRCTAAYDEAARRMDVTMDSTAKHENDTTSISLASVDAGTEVTVEQTVRGNFVVMKMLQLVGVGALDKVAGSIVSNIEALCSGGETRRMSTEDLEAYAKERVADWGKD</sequence>
<protein>
    <recommendedName>
        <fullName evidence="3">SRPBCC family protein</fullName>
    </recommendedName>
</protein>
<dbReference type="Proteomes" id="UP000254000">
    <property type="component" value="Unassembled WGS sequence"/>
</dbReference>
<dbReference type="RefSeq" id="WP_015540235.1">
    <property type="nucleotide sequence ID" value="NZ_CABMMS010000002.1"/>
</dbReference>
<gene>
    <name evidence="1" type="ORF">C1877_03410</name>
</gene>
<dbReference type="InterPro" id="IPR023393">
    <property type="entry name" value="START-like_dom_sf"/>
</dbReference>
<comment type="caution">
    <text evidence="1">The sequence shown here is derived from an EMBL/GenBank/DDBJ whole genome shotgun (WGS) entry which is preliminary data.</text>
</comment>
<name>A0A369M493_9ACTN</name>
<dbReference type="AlphaFoldDB" id="A0A369M493"/>
<reference evidence="1 2" key="1">
    <citation type="journal article" date="2018" name="Elife">
        <title>Discovery and characterization of a prevalent human gut bacterial enzyme sufficient for the inactivation of a family of plant toxins.</title>
        <authorList>
            <person name="Koppel N."/>
            <person name="Bisanz J.E."/>
            <person name="Pandelia M.E."/>
            <person name="Turnbaugh P.J."/>
            <person name="Balskus E.P."/>
        </authorList>
    </citation>
    <scope>NUCLEOTIDE SEQUENCE [LARGE SCALE GENOMIC DNA]</scope>
    <source>
        <strain evidence="1 2">3C</strain>
    </source>
</reference>
<proteinExistence type="predicted"/>
<evidence type="ECO:0000313" key="2">
    <source>
        <dbReference type="Proteomes" id="UP000254000"/>
    </source>
</evidence>
<dbReference type="Gene3D" id="3.30.530.20">
    <property type="match status" value="1"/>
</dbReference>
<keyword evidence="2" id="KW-1185">Reference proteome</keyword>
<evidence type="ECO:0008006" key="3">
    <source>
        <dbReference type="Google" id="ProtNLM"/>
    </source>
</evidence>
<dbReference type="EMBL" id="PPTS01000002">
    <property type="protein sequence ID" value="RDB66254.1"/>
    <property type="molecule type" value="Genomic_DNA"/>
</dbReference>
<dbReference type="GeneID" id="78358760"/>